<dbReference type="RefSeq" id="WP_070248100.1">
    <property type="nucleotide sequence ID" value="NZ_LROM01000082.1"/>
</dbReference>
<dbReference type="GO" id="GO:0009279">
    <property type="term" value="C:cell outer membrane"/>
    <property type="evidence" value="ECO:0007669"/>
    <property type="project" value="UniProtKB-SubCell"/>
</dbReference>
<feature type="domain" description="TonB-dependent receptor-like beta-barrel" evidence="16">
    <location>
        <begin position="310"/>
        <end position="748"/>
    </location>
</feature>
<evidence type="ECO:0000313" key="19">
    <source>
        <dbReference type="Proteomes" id="UP000175989"/>
    </source>
</evidence>
<dbReference type="Gene3D" id="2.40.170.20">
    <property type="entry name" value="TonB-dependent receptor, beta-barrel domain"/>
    <property type="match status" value="1"/>
</dbReference>
<dbReference type="InterPro" id="IPR036942">
    <property type="entry name" value="Beta-barrel_TonB_sf"/>
</dbReference>
<sequence>MSTHRSVLRSAVPSLIALAVASAFPLSSAFAAEAAAVAEAAAEQAAEQGAGAGASATVAPAGRNQLETVIVTAQRRAENIRDVPMSIATVKGDKLDVLTSGAADIRFLSGRTPSVSIESDYGRTFPRFYIRGLGNTDFDLNASQPVGLVMDDIVMENAMLKGFPVFDVDQVEVLRGPQGTLFGRNSPAGVIKFDSAKPVFKTEGYLQLGLGNYSTKTAEGMFNMPVSDTVALRFSGTSQHRGNRVHNTNPTAGKGTQDFEGYGDQAFRLQALVQPNKDFSALFNVHARNYHGNAALFRANIIKKGTNDLVDGFDYGSYASDGINQQDLETKGGSIRLKYNAGDITLHSITGYEKLKFYSRADVDGGYGAVFAPPSGPGFIPFPVETADVLPNHRQFSQEFRAESNYSGPLQWIGGLYYFDESIQIDSINFNTFAPGNPQNAQYAVQNQKNKSWAGFGSLNYTVSDKLKVRGGLRYTSDKKDFTAMRVEPPLSSGPLAVNKDSHNVSWDLSGTYELSKTTNLFARVATGYRAPSIQGRLNGLADKPSSADAERALSYEAGVKQDLFDRRARLSASVFQYRMKDKQLTAGSGAVNMNQLINADKVTGQGVELDFQANLSDEFSTTIGYSYNDTEIKDKNLFVQYCGNVLNNAASGCTPTNRQGPFVGTSYIDGNPLPRAPKHQLNFTLKYSTEIGNGEFYAMTDWAYRTSYNFFLYEAPEYKAKKLTEGGVRAAYKWGNGKYEVAAFGRNITDRQVILGAIDFDNLTGILNEPRTWGGTFKVNF</sequence>
<keyword evidence="8 12" id="KW-0798">TonB box</keyword>
<dbReference type="InterPro" id="IPR000531">
    <property type="entry name" value="Beta-barrel_TonB"/>
</dbReference>
<dbReference type="PANTHER" id="PTHR32552:SF81">
    <property type="entry name" value="TONB-DEPENDENT OUTER MEMBRANE RECEPTOR"/>
    <property type="match status" value="1"/>
</dbReference>
<evidence type="ECO:0000256" key="6">
    <source>
        <dbReference type="ARBA" id="ARBA00023004"/>
    </source>
</evidence>
<evidence type="ECO:0000259" key="16">
    <source>
        <dbReference type="Pfam" id="PF00593"/>
    </source>
</evidence>
<evidence type="ECO:0000256" key="10">
    <source>
        <dbReference type="ARBA" id="ARBA00023237"/>
    </source>
</evidence>
<proteinExistence type="inferred from homology"/>
<evidence type="ECO:0000256" key="15">
    <source>
        <dbReference type="SAM" id="SignalP"/>
    </source>
</evidence>
<keyword evidence="10 11" id="KW-0998">Cell outer membrane</keyword>
<evidence type="ECO:0000256" key="13">
    <source>
        <dbReference type="RuleBase" id="RU003357"/>
    </source>
</evidence>
<accession>A0A1E7WN85</accession>
<keyword evidence="15" id="KW-0732">Signal</keyword>
<feature type="region of interest" description="Disordered" evidence="14">
    <location>
        <begin position="238"/>
        <end position="257"/>
    </location>
</feature>
<keyword evidence="7" id="KW-0406">Ion transport</keyword>
<dbReference type="Proteomes" id="UP000175989">
    <property type="component" value="Unassembled WGS sequence"/>
</dbReference>
<dbReference type="PATRIC" id="fig|762836.4.peg.2343"/>
<evidence type="ECO:0000256" key="1">
    <source>
        <dbReference type="ARBA" id="ARBA00004571"/>
    </source>
</evidence>
<keyword evidence="5 11" id="KW-0812">Transmembrane</keyword>
<evidence type="ECO:0000256" key="8">
    <source>
        <dbReference type="ARBA" id="ARBA00023077"/>
    </source>
</evidence>
<comment type="caution">
    <text evidence="18">The sequence shown here is derived from an EMBL/GenBank/DDBJ whole genome shotgun (WGS) entry which is preliminary data.</text>
</comment>
<evidence type="ECO:0000256" key="9">
    <source>
        <dbReference type="ARBA" id="ARBA00023136"/>
    </source>
</evidence>
<dbReference type="PROSITE" id="PS00430">
    <property type="entry name" value="TONB_DEPENDENT_REC_1"/>
    <property type="match status" value="1"/>
</dbReference>
<dbReference type="GO" id="GO:0006826">
    <property type="term" value="P:iron ion transport"/>
    <property type="evidence" value="ECO:0007669"/>
    <property type="project" value="UniProtKB-KW"/>
</dbReference>
<reference evidence="19" key="1">
    <citation type="journal article" date="2016" name="Front. Microbiol.">
        <title>Molecular Keys to the Janthinobacterium and Duganella spp. Interaction with the Plant Pathogen Fusarium graminearum.</title>
        <authorList>
            <person name="Haack F.S."/>
            <person name="Poehlein A."/>
            <person name="Kroger C."/>
            <person name="Voigt C.A."/>
            <person name="Piepenbring M."/>
            <person name="Bode H.B."/>
            <person name="Daniel R."/>
            <person name="Schafer W."/>
            <person name="Streit W.R."/>
        </authorList>
    </citation>
    <scope>NUCLEOTIDE SEQUENCE [LARGE SCALE GENOMIC DNA]</scope>
    <source>
        <strain evidence="19">T54</strain>
    </source>
</reference>
<keyword evidence="9 11" id="KW-0472">Membrane</keyword>
<evidence type="ECO:0000313" key="18">
    <source>
        <dbReference type="EMBL" id="OFA00612.1"/>
    </source>
</evidence>
<keyword evidence="2 11" id="KW-0813">Transport</keyword>
<dbReference type="PANTHER" id="PTHR32552">
    <property type="entry name" value="FERRICHROME IRON RECEPTOR-RELATED"/>
    <property type="match status" value="1"/>
</dbReference>
<keyword evidence="18" id="KW-0675">Receptor</keyword>
<dbReference type="AlphaFoldDB" id="A0A1E7WN85"/>
<keyword evidence="6" id="KW-0408">Iron</keyword>
<evidence type="ECO:0000256" key="2">
    <source>
        <dbReference type="ARBA" id="ARBA00022448"/>
    </source>
</evidence>
<feature type="short sequence motif" description="TonB box" evidence="12">
    <location>
        <begin position="68"/>
        <end position="74"/>
    </location>
</feature>
<dbReference type="Pfam" id="PF00593">
    <property type="entry name" value="TonB_dep_Rec_b-barrel"/>
    <property type="match status" value="1"/>
</dbReference>
<feature type="chain" id="PRO_5009207367" evidence="15">
    <location>
        <begin position="32"/>
        <end position="782"/>
    </location>
</feature>
<evidence type="ECO:0000256" key="5">
    <source>
        <dbReference type="ARBA" id="ARBA00022692"/>
    </source>
</evidence>
<evidence type="ECO:0000256" key="11">
    <source>
        <dbReference type="PROSITE-ProRule" id="PRU01360"/>
    </source>
</evidence>
<comment type="similarity">
    <text evidence="11 13">Belongs to the TonB-dependent receptor family.</text>
</comment>
<feature type="signal peptide" evidence="15">
    <location>
        <begin position="1"/>
        <end position="31"/>
    </location>
</feature>
<dbReference type="InterPro" id="IPR010916">
    <property type="entry name" value="TonB_box_CS"/>
</dbReference>
<dbReference type="PROSITE" id="PS52016">
    <property type="entry name" value="TONB_DEPENDENT_REC_3"/>
    <property type="match status" value="1"/>
</dbReference>
<gene>
    <name evidence="18" type="primary">fyuA_2</name>
    <name evidence="18" type="ORF">DUPY_22640</name>
</gene>
<dbReference type="SUPFAM" id="SSF56935">
    <property type="entry name" value="Porins"/>
    <property type="match status" value="1"/>
</dbReference>
<evidence type="ECO:0000256" key="12">
    <source>
        <dbReference type="PROSITE-ProRule" id="PRU10143"/>
    </source>
</evidence>
<dbReference type="Pfam" id="PF07715">
    <property type="entry name" value="Plug"/>
    <property type="match status" value="1"/>
</dbReference>
<dbReference type="InterPro" id="IPR039426">
    <property type="entry name" value="TonB-dep_rcpt-like"/>
</dbReference>
<dbReference type="InterPro" id="IPR012910">
    <property type="entry name" value="Plug_dom"/>
</dbReference>
<feature type="compositionally biased region" description="Polar residues" evidence="14">
    <location>
        <begin position="238"/>
        <end position="251"/>
    </location>
</feature>
<feature type="domain" description="TonB-dependent receptor plug" evidence="17">
    <location>
        <begin position="80"/>
        <end position="190"/>
    </location>
</feature>
<evidence type="ECO:0000256" key="14">
    <source>
        <dbReference type="SAM" id="MobiDB-lite"/>
    </source>
</evidence>
<evidence type="ECO:0000256" key="4">
    <source>
        <dbReference type="ARBA" id="ARBA00022496"/>
    </source>
</evidence>
<evidence type="ECO:0000259" key="17">
    <source>
        <dbReference type="Pfam" id="PF07715"/>
    </source>
</evidence>
<dbReference type="EMBL" id="LROM01000082">
    <property type="protein sequence ID" value="OFA00612.1"/>
    <property type="molecule type" value="Genomic_DNA"/>
</dbReference>
<name>A0A1E7WN85_9BURK</name>
<evidence type="ECO:0000256" key="3">
    <source>
        <dbReference type="ARBA" id="ARBA00022452"/>
    </source>
</evidence>
<comment type="subcellular location">
    <subcellularLocation>
        <location evidence="1 11">Cell outer membrane</location>
        <topology evidence="1 11">Multi-pass membrane protein</topology>
    </subcellularLocation>
</comment>
<keyword evidence="3 11" id="KW-1134">Transmembrane beta strand</keyword>
<evidence type="ECO:0000256" key="7">
    <source>
        <dbReference type="ARBA" id="ARBA00023065"/>
    </source>
</evidence>
<keyword evidence="4" id="KW-0410">Iron transport</keyword>
<keyword evidence="19" id="KW-1185">Reference proteome</keyword>
<organism evidence="18 19">
    <name type="scientific">Duganella phyllosphaerae</name>
    <dbReference type="NCBI Taxonomy" id="762836"/>
    <lineage>
        <taxon>Bacteria</taxon>
        <taxon>Pseudomonadati</taxon>
        <taxon>Pseudomonadota</taxon>
        <taxon>Betaproteobacteria</taxon>
        <taxon>Burkholderiales</taxon>
        <taxon>Oxalobacteraceae</taxon>
        <taxon>Telluria group</taxon>
        <taxon>Duganella</taxon>
    </lineage>
</organism>
<protein>
    <submittedName>
        <fullName evidence="18">Pesticin receptor</fullName>
    </submittedName>
</protein>
<dbReference type="OrthoDB" id="8538693at2"/>